<proteinExistence type="predicted"/>
<gene>
    <name evidence="2" type="ORF">LS81_002270</name>
</gene>
<dbReference type="OrthoDB" id="5325922at2"/>
<evidence type="ECO:0000313" key="3">
    <source>
        <dbReference type="Proteomes" id="UP000029878"/>
    </source>
</evidence>
<evidence type="ECO:0008006" key="4">
    <source>
        <dbReference type="Google" id="ProtNLM"/>
    </source>
</evidence>
<dbReference type="Proteomes" id="UP000029878">
    <property type="component" value="Unassembled WGS sequence"/>
</dbReference>
<feature type="signal peptide" evidence="1">
    <location>
        <begin position="1"/>
        <end position="27"/>
    </location>
</feature>
<feature type="chain" id="PRO_5020412023" description="Outer membrane beta-barrel protein" evidence="1">
    <location>
        <begin position="28"/>
        <end position="249"/>
    </location>
</feature>
<name>A0A4U8SE02_9HELI</name>
<comment type="caution">
    <text evidence="2">The sequence shown here is derived from an EMBL/GenBank/DDBJ whole genome shotgun (WGS) entry which is preliminary data.</text>
</comment>
<sequence length="249" mass="26449">MWRFSMVGLCKRIGLSVVLTGTLGASANAVCVVENYCIDLYLGAGGFYENTTGSGANINNMGGFISLGGADVYFKRVQFGLDVKLGYGNNSVGGTNLNLLTKDNTLFQFDGIGKIGVNIAGKDSPLFVNFLAGYDVMNSSGVGRELFLLGGGIDGKIALNEKMKLTYTAGYGYVFNGAYTFNKAHASIGEGSQIVMFSLGTQAKVSENVNFYFKGFGKYYDLNASKQVNGISMPDSRAWQAGLEAGVAF</sequence>
<accession>A0A4U8SE02</accession>
<dbReference type="AlphaFoldDB" id="A0A4U8SE02"/>
<reference evidence="2 3" key="1">
    <citation type="journal article" date="2014" name="Genome Announc.">
        <title>Draft genome sequences of eight enterohepatic helicobacter species isolated from both laboratory and wild rodents.</title>
        <authorList>
            <person name="Sheh A."/>
            <person name="Shen Z."/>
            <person name="Fox J.G."/>
        </authorList>
    </citation>
    <scope>NUCLEOTIDE SEQUENCE [LARGE SCALE GENOMIC DNA]</scope>
    <source>
        <strain evidence="2 3">ATCC 700114</strain>
    </source>
</reference>
<keyword evidence="1" id="KW-0732">Signal</keyword>
<organism evidence="2 3">
    <name type="scientific">Helicobacter trogontum</name>
    <dbReference type="NCBI Taxonomy" id="50960"/>
    <lineage>
        <taxon>Bacteria</taxon>
        <taxon>Pseudomonadati</taxon>
        <taxon>Campylobacterota</taxon>
        <taxon>Epsilonproteobacteria</taxon>
        <taxon>Campylobacterales</taxon>
        <taxon>Helicobacteraceae</taxon>
        <taxon>Helicobacter</taxon>
    </lineage>
</organism>
<dbReference type="EMBL" id="JRPL02000003">
    <property type="protein sequence ID" value="TLD84311.1"/>
    <property type="molecule type" value="Genomic_DNA"/>
</dbReference>
<protein>
    <recommendedName>
        <fullName evidence="4">Outer membrane beta-barrel protein</fullName>
    </recommendedName>
</protein>
<evidence type="ECO:0000256" key="1">
    <source>
        <dbReference type="SAM" id="SignalP"/>
    </source>
</evidence>
<evidence type="ECO:0000313" key="2">
    <source>
        <dbReference type="EMBL" id="TLD84311.1"/>
    </source>
</evidence>